<accession>A0A4D4LH72</accession>
<evidence type="ECO:0000313" key="2">
    <source>
        <dbReference type="EMBL" id="GDY60305.1"/>
    </source>
</evidence>
<dbReference type="InterPro" id="IPR011008">
    <property type="entry name" value="Dimeric_a/b-barrel"/>
</dbReference>
<keyword evidence="3" id="KW-1185">Reference proteome</keyword>
<gene>
    <name evidence="2" type="ORF">SVIO_109280</name>
</gene>
<dbReference type="Gene3D" id="3.30.70.100">
    <property type="match status" value="1"/>
</dbReference>
<dbReference type="InterPro" id="IPR013097">
    <property type="entry name" value="Dabb"/>
</dbReference>
<dbReference type="SUPFAM" id="SSF54909">
    <property type="entry name" value="Dimeric alpha+beta barrel"/>
    <property type="match status" value="1"/>
</dbReference>
<evidence type="ECO:0000259" key="1">
    <source>
        <dbReference type="PROSITE" id="PS51502"/>
    </source>
</evidence>
<proteinExistence type="predicted"/>
<protein>
    <recommendedName>
        <fullName evidence="1">Stress-response A/B barrel domain-containing protein</fullName>
    </recommendedName>
</protein>
<dbReference type="Proteomes" id="UP000301309">
    <property type="component" value="Unassembled WGS sequence"/>
</dbReference>
<reference evidence="2 3" key="1">
    <citation type="journal article" date="2020" name="Int. J. Syst. Evol. Microbiol.">
        <title>Reclassification of Streptomyces castelarensis and Streptomyces sporoclivatus as later heterotypic synonyms of Streptomyces antimycoticus.</title>
        <authorList>
            <person name="Komaki H."/>
            <person name="Tamura T."/>
        </authorList>
    </citation>
    <scope>NUCLEOTIDE SEQUENCE [LARGE SCALE GENOMIC DNA]</scope>
    <source>
        <strain evidence="2 3">NBRC 13459</strain>
    </source>
</reference>
<name>A0A4D4LH72_STRVO</name>
<comment type="caution">
    <text evidence="2">The sequence shown here is derived from an EMBL/GenBank/DDBJ whole genome shotgun (WGS) entry which is preliminary data.</text>
</comment>
<feature type="domain" description="Stress-response A/B barrel" evidence="1">
    <location>
        <begin position="2"/>
        <end position="94"/>
    </location>
</feature>
<sequence length="140" mass="15081">MIVHTLRFAFKDGTTEEQKAQVLALMRRTASVESVSFATVGQSLGDPADGLTHAYCVGIEDLAALEQYMHDPVHLAGDPEIIPHLAKISIGPDLSDDMAPELAGEIMALHEKKAAMHPEWAAQLEPLLEIQVASGPSDRS</sequence>
<dbReference type="AlphaFoldDB" id="A0A4D4LH72"/>
<organism evidence="2 3">
    <name type="scientific">Streptomyces violaceusniger</name>
    <dbReference type="NCBI Taxonomy" id="68280"/>
    <lineage>
        <taxon>Bacteria</taxon>
        <taxon>Bacillati</taxon>
        <taxon>Actinomycetota</taxon>
        <taxon>Actinomycetes</taxon>
        <taxon>Kitasatosporales</taxon>
        <taxon>Streptomycetaceae</taxon>
        <taxon>Streptomyces</taxon>
        <taxon>Streptomyces violaceusniger group</taxon>
    </lineage>
</organism>
<evidence type="ECO:0000313" key="3">
    <source>
        <dbReference type="Proteomes" id="UP000301309"/>
    </source>
</evidence>
<dbReference type="EMBL" id="BJHW01000002">
    <property type="protein sequence ID" value="GDY60305.1"/>
    <property type="molecule type" value="Genomic_DNA"/>
</dbReference>
<dbReference type="SMART" id="SM00886">
    <property type="entry name" value="Dabb"/>
    <property type="match status" value="1"/>
</dbReference>
<dbReference type="PROSITE" id="PS51502">
    <property type="entry name" value="S_R_A_B_BARREL"/>
    <property type="match status" value="1"/>
</dbReference>
<dbReference type="Pfam" id="PF07876">
    <property type="entry name" value="Dabb"/>
    <property type="match status" value="1"/>
</dbReference>
<dbReference type="OrthoDB" id="5518399at2"/>
<dbReference type="RefSeq" id="WP_137982158.1">
    <property type="nucleotide sequence ID" value="NZ_BAAASO010000146.1"/>
</dbReference>